<dbReference type="InterPro" id="IPR008902">
    <property type="entry name" value="Rhamnosid_concanavalin"/>
</dbReference>
<evidence type="ECO:0000256" key="2">
    <source>
        <dbReference type="ARBA" id="ARBA00012652"/>
    </source>
</evidence>
<comment type="catalytic activity">
    <reaction evidence="1">
        <text>Hydrolysis of terminal non-reducing alpha-L-rhamnose residues in alpha-L-rhamnosides.</text>
        <dbReference type="EC" id="3.2.1.40"/>
    </reaction>
</comment>
<organism evidence="8 9">
    <name type="scientific">Bacteroides oleiciplenus</name>
    <dbReference type="NCBI Taxonomy" id="626931"/>
    <lineage>
        <taxon>Bacteria</taxon>
        <taxon>Pseudomonadati</taxon>
        <taxon>Bacteroidota</taxon>
        <taxon>Bacteroidia</taxon>
        <taxon>Bacteroidales</taxon>
        <taxon>Bacteroidaceae</taxon>
        <taxon>Bacteroides</taxon>
    </lineage>
</organism>
<dbReference type="PANTHER" id="PTHR33307">
    <property type="entry name" value="ALPHA-RHAMNOSIDASE (EUROFUNG)"/>
    <property type="match status" value="1"/>
</dbReference>
<keyword evidence="3" id="KW-0378">Hydrolase</keyword>
<evidence type="ECO:0000259" key="7">
    <source>
        <dbReference type="Pfam" id="PF17390"/>
    </source>
</evidence>
<feature type="domain" description="Alpha-L-rhamnosidase six-hairpin glycosidase" evidence="6">
    <location>
        <begin position="467"/>
        <end position="790"/>
    </location>
</feature>
<dbReference type="EC" id="3.2.1.40" evidence="2"/>
<dbReference type="Pfam" id="PF05592">
    <property type="entry name" value="Bac_rhamnosid"/>
    <property type="match status" value="1"/>
</dbReference>
<dbReference type="GO" id="GO:0030596">
    <property type="term" value="F:alpha-L-rhamnosidase activity"/>
    <property type="evidence" value="ECO:0007669"/>
    <property type="project" value="UniProtKB-EC"/>
</dbReference>
<evidence type="ECO:0000256" key="3">
    <source>
        <dbReference type="ARBA" id="ARBA00022801"/>
    </source>
</evidence>
<dbReference type="Pfam" id="PF08531">
    <property type="entry name" value="Bac_rhamnosid_N"/>
    <property type="match status" value="1"/>
</dbReference>
<dbReference type="Pfam" id="PF17389">
    <property type="entry name" value="Bac_rhamnosid6H"/>
    <property type="match status" value="1"/>
</dbReference>
<evidence type="ECO:0000259" key="6">
    <source>
        <dbReference type="Pfam" id="PF17389"/>
    </source>
</evidence>
<dbReference type="Pfam" id="PF17390">
    <property type="entry name" value="Bac_rhamnosid_C"/>
    <property type="match status" value="1"/>
</dbReference>
<dbReference type="InterPro" id="IPR035396">
    <property type="entry name" value="Bac_rhamnosid6H"/>
</dbReference>
<dbReference type="EMBL" id="QSUL01000008">
    <property type="protein sequence ID" value="RGN34613.1"/>
    <property type="molecule type" value="Genomic_DNA"/>
</dbReference>
<proteinExistence type="predicted"/>
<gene>
    <name evidence="8" type="ORF">DXB65_12880</name>
</gene>
<dbReference type="PANTHER" id="PTHR33307:SF6">
    <property type="entry name" value="ALPHA-RHAMNOSIDASE (EUROFUNG)-RELATED"/>
    <property type="match status" value="1"/>
</dbReference>
<protein>
    <recommendedName>
        <fullName evidence="2">alpha-L-rhamnosidase</fullName>
        <ecNumber evidence="2">3.2.1.40</ecNumber>
    </recommendedName>
</protein>
<name>A0A3E5BAR6_9BACE</name>
<dbReference type="AlphaFoldDB" id="A0A3E5BAR6"/>
<accession>A0A3E5BAR6</accession>
<dbReference type="Proteomes" id="UP000260983">
    <property type="component" value="Unassembled WGS sequence"/>
</dbReference>
<dbReference type="Pfam" id="PF25788">
    <property type="entry name" value="Ig_Rha78A_N"/>
    <property type="match status" value="1"/>
</dbReference>
<comment type="caution">
    <text evidence="8">The sequence shown here is derived from an EMBL/GenBank/DDBJ whole genome shotgun (WGS) entry which is preliminary data.</text>
</comment>
<evidence type="ECO:0000259" key="5">
    <source>
        <dbReference type="Pfam" id="PF08531"/>
    </source>
</evidence>
<dbReference type="RefSeq" id="WP_117724487.1">
    <property type="nucleotide sequence ID" value="NZ_QSUL01000008.1"/>
</dbReference>
<feature type="domain" description="Alpha-L-rhamnosidase concanavalin-like" evidence="4">
    <location>
        <begin position="351"/>
        <end position="446"/>
    </location>
</feature>
<dbReference type="InterPro" id="IPR012341">
    <property type="entry name" value="6hp_glycosidase-like_sf"/>
</dbReference>
<dbReference type="InterPro" id="IPR016007">
    <property type="entry name" value="Alpha_rhamnosid"/>
</dbReference>
<evidence type="ECO:0000313" key="8">
    <source>
        <dbReference type="EMBL" id="RGN34613.1"/>
    </source>
</evidence>
<dbReference type="InterPro" id="IPR013783">
    <property type="entry name" value="Ig-like_fold"/>
</dbReference>
<dbReference type="SUPFAM" id="SSF48208">
    <property type="entry name" value="Six-hairpin glycosidases"/>
    <property type="match status" value="1"/>
</dbReference>
<dbReference type="Gene3D" id="1.50.10.10">
    <property type="match status" value="1"/>
</dbReference>
<reference evidence="8 9" key="1">
    <citation type="submission" date="2018-08" db="EMBL/GenBank/DDBJ databases">
        <title>A genome reference for cultivated species of the human gut microbiota.</title>
        <authorList>
            <person name="Zou Y."/>
            <person name="Xue W."/>
            <person name="Luo G."/>
        </authorList>
    </citation>
    <scope>NUCLEOTIDE SEQUENCE [LARGE SCALE GENOMIC DNA]</scope>
    <source>
        <strain evidence="8 9">OM05-15BH</strain>
    </source>
</reference>
<dbReference type="InterPro" id="IPR035398">
    <property type="entry name" value="Bac_rhamnosid_C"/>
</dbReference>
<dbReference type="GO" id="GO:0005975">
    <property type="term" value="P:carbohydrate metabolic process"/>
    <property type="evidence" value="ECO:0007669"/>
    <property type="project" value="InterPro"/>
</dbReference>
<dbReference type="InterPro" id="IPR008928">
    <property type="entry name" value="6-hairpin_glycosidase_sf"/>
</dbReference>
<feature type="domain" description="Bacterial alpha-L-rhamnosidase N-terminal" evidence="5">
    <location>
        <begin position="165"/>
        <end position="322"/>
    </location>
</feature>
<evidence type="ECO:0000256" key="1">
    <source>
        <dbReference type="ARBA" id="ARBA00001445"/>
    </source>
</evidence>
<dbReference type="Gene3D" id="2.60.120.260">
    <property type="entry name" value="Galactose-binding domain-like"/>
    <property type="match status" value="2"/>
</dbReference>
<sequence length="901" mass="103222">MKYRIIYLIMAWIGGAQAFAQSMKIENMMCEYQTTPLGIDIPHPRFSWKLSDARRGACQLAYRVMVATDSLALVADSANMWDSKEVKSSATNNIIYSGKSFAPRTKYYWLVKARDKENILVKSNIQSFETAMWDLSQWKGRWIDNAASIDSLLAPYFRKEVQLNKKVKSARAYITGLGYYHFTINGQKVGNELLAPAYSRFDKTIYYQTFDVTPYLQVGDNALGVILGNGWFNMQSKAVWLFHEASWRRTPRFIMDMYITYEDGTTELVCSDTSWKTSSGAIIFNSLYSGEYHDARLEPEGWNMPGFDDSSWNNAAQVRASRSYSRYLGELKSQFMQPICVKREIKPVSFKKISDTHYFYDMGENFSGLSRIRVKGDRGTMLKIAHGEQLDDSGLLDLKRIQVHTRFEFPEEQIQTDRYILRGGEIEEWMPKFTYHAYQYVEVKSDRPIWLDINSLTGVEFHTNFEKSAEFECSNPLMNKILENGLRSYTSNFHGIPTDCPHREKNGWTGDAHIACEVGTYYYNPLLAYEKYIQDMRNEQVANGELPSIVPTSGWGFHYNGNVSWDAAFIMLPWYMYLYYGDDTLIKSTYDDMKKFMNYLEYLSEDGLQYSGLNDWCPYKSKTPAEVTSSSNYFQMVSLMSRFAGIVGKQADVDYYTNLSQRIRNRFNETFFNADSVSYANGTQTALGTALYQGLVTDEWRQKVADRLATKVHEDNDHLDFGLFGSKYVLNALSRNGYNDVAYIIASQKTYPSWGYWAEQGYTTFHESWNSGVSRNHIMFGEICAWMLKELAGINPDPENPGYKHIILHPGIATPLQYVNASVETVNGKVVCNWEKKKRNLKVSVVIPPNTSASLYLPAGGKLYEAGKLLKSSTEFISGVINDTGRILSLQSGDYNFELKN</sequence>
<dbReference type="Gene3D" id="2.60.40.10">
    <property type="entry name" value="Immunoglobulins"/>
    <property type="match status" value="1"/>
</dbReference>
<dbReference type="Gene3D" id="2.60.420.10">
    <property type="entry name" value="Maltose phosphorylase, domain 3"/>
    <property type="match status" value="1"/>
</dbReference>
<evidence type="ECO:0000259" key="4">
    <source>
        <dbReference type="Pfam" id="PF05592"/>
    </source>
</evidence>
<evidence type="ECO:0000313" key="9">
    <source>
        <dbReference type="Proteomes" id="UP000260983"/>
    </source>
</evidence>
<dbReference type="InterPro" id="IPR013737">
    <property type="entry name" value="Bac_rhamnosid_N"/>
</dbReference>
<feature type="domain" description="Alpha-L-rhamnosidase C-terminal" evidence="7">
    <location>
        <begin position="793"/>
        <end position="864"/>
    </location>
</feature>
<dbReference type="PIRSF" id="PIRSF010631">
    <property type="entry name" value="A-rhamnsds"/>
    <property type="match status" value="1"/>
</dbReference>